<dbReference type="AlphaFoldDB" id="A0A0W8FL11"/>
<evidence type="ECO:0000313" key="1">
    <source>
        <dbReference type="EMBL" id="KUG21310.1"/>
    </source>
</evidence>
<reference evidence="1" key="1">
    <citation type="journal article" date="2015" name="Proc. Natl. Acad. Sci. U.S.A.">
        <title>Networks of energetic and metabolic interactions define dynamics in microbial communities.</title>
        <authorList>
            <person name="Embree M."/>
            <person name="Liu J.K."/>
            <person name="Al-Bassam M.M."/>
            <person name="Zengler K."/>
        </authorList>
    </citation>
    <scope>NUCLEOTIDE SEQUENCE</scope>
</reference>
<comment type="caution">
    <text evidence="1">The sequence shown here is derived from an EMBL/GenBank/DDBJ whole genome shotgun (WGS) entry which is preliminary data.</text>
</comment>
<organism evidence="1">
    <name type="scientific">hydrocarbon metagenome</name>
    <dbReference type="NCBI Taxonomy" id="938273"/>
    <lineage>
        <taxon>unclassified sequences</taxon>
        <taxon>metagenomes</taxon>
        <taxon>ecological metagenomes</taxon>
    </lineage>
</organism>
<gene>
    <name evidence="1" type="ORF">ASZ90_008957</name>
</gene>
<proteinExistence type="predicted"/>
<sequence>MLEENEYVRITKKLYNKSLILEDPSDFHPVLHFYLIDSLAHIDYTVCVLAYNYMSPRNIMNMEYMRWRLDEEKKGDRAYFGEFVNWLKAEHRERFDALPLLWTGVYDNDDPAGYRSFRIVLNPDEKQPLSAEYLSVFIDELFDKEFLKQLYKDSSLARLFDEFVRSRKTAS</sequence>
<protein>
    <submittedName>
        <fullName evidence="1">Uncharacterized protein</fullName>
    </submittedName>
</protein>
<name>A0A0W8FL11_9ZZZZ</name>
<dbReference type="EMBL" id="LNQE01001077">
    <property type="protein sequence ID" value="KUG21310.1"/>
    <property type="molecule type" value="Genomic_DNA"/>
</dbReference>
<accession>A0A0W8FL11</accession>